<keyword evidence="2" id="KW-0812">Transmembrane</keyword>
<comment type="caution">
    <text evidence="4">The sequence shown here is derived from an EMBL/GenBank/DDBJ whole genome shotgun (WGS) entry which is preliminary data.</text>
</comment>
<feature type="transmembrane region" description="Helical" evidence="2">
    <location>
        <begin position="90"/>
        <end position="123"/>
    </location>
</feature>
<keyword evidence="2" id="KW-1133">Transmembrane helix</keyword>
<evidence type="ECO:0000259" key="3">
    <source>
        <dbReference type="Pfam" id="PF08044"/>
    </source>
</evidence>
<name>A0A929FZ13_9PSEU</name>
<dbReference type="Pfam" id="PF08044">
    <property type="entry name" value="DUF1707"/>
    <property type="match status" value="1"/>
</dbReference>
<evidence type="ECO:0000256" key="2">
    <source>
        <dbReference type="SAM" id="Phobius"/>
    </source>
</evidence>
<reference evidence="4" key="1">
    <citation type="submission" date="2020-10" db="EMBL/GenBank/DDBJ databases">
        <title>Diversity and distribution of actinomycetes associated with coral in the coast of Hainan.</title>
        <authorList>
            <person name="Li F."/>
        </authorList>
    </citation>
    <scope>NUCLEOTIDE SEQUENCE</scope>
    <source>
        <strain evidence="4">HNM0983</strain>
    </source>
</reference>
<organism evidence="4 5">
    <name type="scientific">Saccharopolyspora montiporae</name>
    <dbReference type="NCBI Taxonomy" id="2781240"/>
    <lineage>
        <taxon>Bacteria</taxon>
        <taxon>Bacillati</taxon>
        <taxon>Actinomycetota</taxon>
        <taxon>Actinomycetes</taxon>
        <taxon>Pseudonocardiales</taxon>
        <taxon>Pseudonocardiaceae</taxon>
        <taxon>Saccharopolyspora</taxon>
    </lineage>
</organism>
<evidence type="ECO:0000313" key="4">
    <source>
        <dbReference type="EMBL" id="MBE9376401.1"/>
    </source>
</evidence>
<feature type="region of interest" description="Disordered" evidence="1">
    <location>
        <begin position="59"/>
        <end position="83"/>
    </location>
</feature>
<accession>A0A929FZ13</accession>
<feature type="domain" description="DUF1707" evidence="3">
    <location>
        <begin position="13"/>
        <end position="65"/>
    </location>
</feature>
<gene>
    <name evidence="4" type="ORF">IQ251_18270</name>
</gene>
<keyword evidence="5" id="KW-1185">Reference proteome</keyword>
<sequence>MTGVGNGWRGKDLRIGDPERQAALRMLGEHMSVGRLDITEYEERSRSAAAARFRSELDGLFHDLPGPHPGDQSPQPQSAGRAPMGTASRIAVVLLAVAAGVALLITARQFGLLVIVLGLVLWLSWRR</sequence>
<keyword evidence="2" id="KW-0472">Membrane</keyword>
<evidence type="ECO:0000256" key="1">
    <source>
        <dbReference type="SAM" id="MobiDB-lite"/>
    </source>
</evidence>
<dbReference type="PANTHER" id="PTHR40763:SF5">
    <property type="entry name" value="MEMBRANE PROTEIN"/>
    <property type="match status" value="1"/>
</dbReference>
<protein>
    <submittedName>
        <fullName evidence="4">DUF1707 domain-containing protein</fullName>
    </submittedName>
</protein>
<evidence type="ECO:0000313" key="5">
    <source>
        <dbReference type="Proteomes" id="UP000598360"/>
    </source>
</evidence>
<proteinExistence type="predicted"/>
<dbReference type="Proteomes" id="UP000598360">
    <property type="component" value="Unassembled WGS sequence"/>
</dbReference>
<dbReference type="InterPro" id="IPR012551">
    <property type="entry name" value="DUF1707_SHOCT-like"/>
</dbReference>
<dbReference type="PANTHER" id="PTHR40763">
    <property type="entry name" value="MEMBRANE PROTEIN-RELATED"/>
    <property type="match status" value="1"/>
</dbReference>
<dbReference type="AlphaFoldDB" id="A0A929FZ13"/>
<dbReference type="EMBL" id="JADEYC010000041">
    <property type="protein sequence ID" value="MBE9376401.1"/>
    <property type="molecule type" value="Genomic_DNA"/>
</dbReference>